<dbReference type="GO" id="GO:0005886">
    <property type="term" value="C:plasma membrane"/>
    <property type="evidence" value="ECO:0007669"/>
    <property type="project" value="TreeGrafter"/>
</dbReference>
<dbReference type="OrthoDB" id="3200163at2759"/>
<dbReference type="InterPro" id="IPR050654">
    <property type="entry name" value="AChE-related_enzymes"/>
</dbReference>
<comment type="similarity">
    <text evidence="1">Belongs to the type-B carboxylesterase/lipase family.</text>
</comment>
<dbReference type="PANTHER" id="PTHR43918">
    <property type="entry name" value="ACETYLCHOLINESTERASE"/>
    <property type="match status" value="1"/>
</dbReference>
<keyword evidence="2" id="KW-0719">Serine esterase</keyword>
<dbReference type="EMBL" id="NCKV01006837">
    <property type="protein sequence ID" value="RWS23247.1"/>
    <property type="molecule type" value="Genomic_DNA"/>
</dbReference>
<keyword evidence="7" id="KW-1185">Reference proteome</keyword>
<keyword evidence="4" id="KW-0325">Glycoprotein</keyword>
<dbReference type="GO" id="GO:0006581">
    <property type="term" value="P:acetylcholine catabolic process"/>
    <property type="evidence" value="ECO:0007669"/>
    <property type="project" value="TreeGrafter"/>
</dbReference>
<dbReference type="Proteomes" id="UP000288716">
    <property type="component" value="Unassembled WGS sequence"/>
</dbReference>
<dbReference type="InterPro" id="IPR029058">
    <property type="entry name" value="AB_hydrolase_fold"/>
</dbReference>
<evidence type="ECO:0000256" key="4">
    <source>
        <dbReference type="ARBA" id="ARBA00023180"/>
    </source>
</evidence>
<dbReference type="Gene3D" id="3.40.50.1820">
    <property type="entry name" value="alpha/beta hydrolase"/>
    <property type="match status" value="1"/>
</dbReference>
<evidence type="ECO:0000313" key="7">
    <source>
        <dbReference type="Proteomes" id="UP000288716"/>
    </source>
</evidence>
<gene>
    <name evidence="6" type="ORF">B4U80_09655</name>
</gene>
<dbReference type="Pfam" id="PF00135">
    <property type="entry name" value="COesterase"/>
    <property type="match status" value="1"/>
</dbReference>
<dbReference type="GO" id="GO:0003990">
    <property type="term" value="F:acetylcholinesterase activity"/>
    <property type="evidence" value="ECO:0007669"/>
    <property type="project" value="TreeGrafter"/>
</dbReference>
<dbReference type="VEuPathDB" id="VectorBase:LDEU008793"/>
<dbReference type="PANTHER" id="PTHR43918:SF4">
    <property type="entry name" value="CARBOXYLIC ESTER HYDROLASE"/>
    <property type="match status" value="1"/>
</dbReference>
<protein>
    <submittedName>
        <fullName evidence="6">Esterase CarE type B-like protein</fullName>
    </submittedName>
</protein>
<dbReference type="STRING" id="299467.A0A443S6U0"/>
<dbReference type="InterPro" id="IPR002018">
    <property type="entry name" value="CarbesteraseB"/>
</dbReference>
<name>A0A443S6U0_9ACAR</name>
<feature type="non-terminal residue" evidence="6">
    <location>
        <position position="75"/>
    </location>
</feature>
<dbReference type="AlphaFoldDB" id="A0A443S6U0"/>
<sequence>MHRFQASPEVKVKLGTIRGNEINVEGKVVHEFAGIPYARPPIGESRFSKPLPIVESWSSVLVAQNFSKSCVQFIK</sequence>
<evidence type="ECO:0000256" key="2">
    <source>
        <dbReference type="ARBA" id="ARBA00022487"/>
    </source>
</evidence>
<evidence type="ECO:0000256" key="3">
    <source>
        <dbReference type="ARBA" id="ARBA00022801"/>
    </source>
</evidence>
<dbReference type="SUPFAM" id="SSF53474">
    <property type="entry name" value="alpha/beta-Hydrolases"/>
    <property type="match status" value="1"/>
</dbReference>
<dbReference type="GO" id="GO:0019695">
    <property type="term" value="P:choline metabolic process"/>
    <property type="evidence" value="ECO:0007669"/>
    <property type="project" value="TreeGrafter"/>
</dbReference>
<evidence type="ECO:0000259" key="5">
    <source>
        <dbReference type="Pfam" id="PF00135"/>
    </source>
</evidence>
<reference evidence="6 7" key="1">
    <citation type="journal article" date="2018" name="Gigascience">
        <title>Genomes of trombidid mites reveal novel predicted allergens and laterally-transferred genes associated with secondary metabolism.</title>
        <authorList>
            <person name="Dong X."/>
            <person name="Chaisiri K."/>
            <person name="Xia D."/>
            <person name="Armstrong S.D."/>
            <person name="Fang Y."/>
            <person name="Donnelly M.J."/>
            <person name="Kadowaki T."/>
            <person name="McGarry J.W."/>
            <person name="Darby A.C."/>
            <person name="Makepeace B.L."/>
        </authorList>
    </citation>
    <scope>NUCLEOTIDE SEQUENCE [LARGE SCALE GENOMIC DNA]</scope>
    <source>
        <strain evidence="6">UoL-UT</strain>
    </source>
</reference>
<organism evidence="6 7">
    <name type="scientific">Leptotrombidium deliense</name>
    <dbReference type="NCBI Taxonomy" id="299467"/>
    <lineage>
        <taxon>Eukaryota</taxon>
        <taxon>Metazoa</taxon>
        <taxon>Ecdysozoa</taxon>
        <taxon>Arthropoda</taxon>
        <taxon>Chelicerata</taxon>
        <taxon>Arachnida</taxon>
        <taxon>Acari</taxon>
        <taxon>Acariformes</taxon>
        <taxon>Trombidiformes</taxon>
        <taxon>Prostigmata</taxon>
        <taxon>Anystina</taxon>
        <taxon>Parasitengona</taxon>
        <taxon>Trombiculoidea</taxon>
        <taxon>Trombiculidae</taxon>
        <taxon>Leptotrombidium</taxon>
    </lineage>
</organism>
<accession>A0A443S6U0</accession>
<proteinExistence type="inferred from homology"/>
<evidence type="ECO:0000313" key="6">
    <source>
        <dbReference type="EMBL" id="RWS23247.1"/>
    </source>
</evidence>
<evidence type="ECO:0000256" key="1">
    <source>
        <dbReference type="ARBA" id="ARBA00005964"/>
    </source>
</evidence>
<keyword evidence="3" id="KW-0378">Hydrolase</keyword>
<feature type="domain" description="Carboxylesterase type B" evidence="5">
    <location>
        <begin position="7"/>
        <end position="73"/>
    </location>
</feature>
<dbReference type="GO" id="GO:0005615">
    <property type="term" value="C:extracellular space"/>
    <property type="evidence" value="ECO:0007669"/>
    <property type="project" value="TreeGrafter"/>
</dbReference>
<comment type="caution">
    <text evidence="6">The sequence shown here is derived from an EMBL/GenBank/DDBJ whole genome shotgun (WGS) entry which is preliminary data.</text>
</comment>